<comment type="caution">
    <text evidence="1">The sequence shown here is derived from an EMBL/GenBank/DDBJ whole genome shotgun (WGS) entry which is preliminary data.</text>
</comment>
<evidence type="ECO:0000313" key="1">
    <source>
        <dbReference type="EMBL" id="RBQ21063.1"/>
    </source>
</evidence>
<evidence type="ECO:0000313" key="2">
    <source>
        <dbReference type="Proteomes" id="UP000253303"/>
    </source>
</evidence>
<dbReference type="AlphaFoldDB" id="A0A366M5H2"/>
<sequence>MDGLLREQLDRFENAELAPAVRLLFGAEATTSGATLTARRRAAAMASGYEVNHFRKRIEPKLAALVAWQLRRDSEEFDARHATAPRLHAPSGPLHLPEDVFAWEATEHQHAVAVLWGAVYLLRAELLTVARLVSMGAPQAEADQAAMRALWRHALVLTAVARYHSAYGANVLHAAVGLSPLEIATYAGWTPSLTPTQNLLLAELADPAGGLADFAMRLEAGVTGRALITEWLQALSAHPSEHQQAFEEKVTIL</sequence>
<dbReference type="EMBL" id="QMEY01000002">
    <property type="protein sequence ID" value="RBQ21063.1"/>
    <property type="molecule type" value="Genomic_DNA"/>
</dbReference>
<accession>A0A366M5H2</accession>
<reference evidence="1 2" key="1">
    <citation type="submission" date="2018-06" db="EMBL/GenBank/DDBJ databases">
        <title>Sphaerisporangium craniellae sp. nov., isolated from a marine sponge in the South China Sea.</title>
        <authorList>
            <person name="Li L."/>
        </authorList>
    </citation>
    <scope>NUCLEOTIDE SEQUENCE [LARGE SCALE GENOMIC DNA]</scope>
    <source>
        <strain evidence="1 2">LHW63015</strain>
    </source>
</reference>
<protein>
    <submittedName>
        <fullName evidence="1">Uncharacterized protein</fullName>
    </submittedName>
</protein>
<gene>
    <name evidence="1" type="ORF">DP939_08410</name>
</gene>
<organism evidence="1 2">
    <name type="scientific">Spongiactinospora rosea</name>
    <dbReference type="NCBI Taxonomy" id="2248750"/>
    <lineage>
        <taxon>Bacteria</taxon>
        <taxon>Bacillati</taxon>
        <taxon>Actinomycetota</taxon>
        <taxon>Actinomycetes</taxon>
        <taxon>Streptosporangiales</taxon>
        <taxon>Streptosporangiaceae</taxon>
        <taxon>Spongiactinospora</taxon>
    </lineage>
</organism>
<name>A0A366M5H2_9ACTN</name>
<proteinExistence type="predicted"/>
<dbReference type="Proteomes" id="UP000253303">
    <property type="component" value="Unassembled WGS sequence"/>
</dbReference>
<keyword evidence="2" id="KW-1185">Reference proteome</keyword>